<dbReference type="GO" id="GO:0044550">
    <property type="term" value="P:secondary metabolite biosynthetic process"/>
    <property type="evidence" value="ECO:0007669"/>
    <property type="project" value="TreeGrafter"/>
</dbReference>
<organism evidence="5 6">
    <name type="scientific">Lentinula aciculospora</name>
    <dbReference type="NCBI Taxonomy" id="153920"/>
    <lineage>
        <taxon>Eukaryota</taxon>
        <taxon>Fungi</taxon>
        <taxon>Dikarya</taxon>
        <taxon>Basidiomycota</taxon>
        <taxon>Agaricomycotina</taxon>
        <taxon>Agaricomycetes</taxon>
        <taxon>Agaricomycetidae</taxon>
        <taxon>Agaricales</taxon>
        <taxon>Marasmiineae</taxon>
        <taxon>Omphalotaceae</taxon>
        <taxon>Lentinula</taxon>
    </lineage>
</organism>
<dbReference type="Gene3D" id="3.50.50.60">
    <property type="entry name" value="FAD/NAD(P)-binding domain"/>
    <property type="match status" value="1"/>
</dbReference>
<evidence type="ECO:0000256" key="1">
    <source>
        <dbReference type="ARBA" id="ARBA00022630"/>
    </source>
</evidence>
<evidence type="ECO:0000256" key="3">
    <source>
        <dbReference type="ARBA" id="ARBA00023002"/>
    </source>
</evidence>
<dbReference type="GO" id="GO:0071949">
    <property type="term" value="F:FAD binding"/>
    <property type="evidence" value="ECO:0007669"/>
    <property type="project" value="InterPro"/>
</dbReference>
<sequence length="429" mass="47906">MSPSKLRLAIIGGGIGGLTFAVALKECTNIQVDLYEQAHQITEIGAGITLWHRGYEILKLLGLKEDLLRLFNEGPEDVDEQKLSFQYRLSDRKDGLEYFKLYTKGGGRLFHRQEIQQMLLKHIPDFVTVHLSHQLQCCEEGHDSVKLIFKDKSEATCDILVAADGVKSVTRQSIPNDGIFYTGTDVYRGLISKEKFTKLYPDHTCLGHPTLFCGKSKYIVSYPISQGQTINVAASVTKLDDEGKPFIGPEVRKSTTKELVGLFAGWEDQAVQLLENMENPVCYVLQELHPMKTYVSHRIALVGDAAHAMTPYLAAGAGQALEDGYVLGQLFSQAGPENWLRVLKAYDLVRRPLGNKLQQDSRVQGLYVQLNAPGFELVKEVGQDLTPEQMNVLRKTVAKHWLWLDEDVGQGLARAVEYLNEGKDKTGAQ</sequence>
<dbReference type="OrthoDB" id="417877at2759"/>
<dbReference type="Pfam" id="PF01494">
    <property type="entry name" value="FAD_binding_3"/>
    <property type="match status" value="1"/>
</dbReference>
<dbReference type="InterPro" id="IPR036188">
    <property type="entry name" value="FAD/NAD-bd_sf"/>
</dbReference>
<dbReference type="PANTHER" id="PTHR46720">
    <property type="entry name" value="HYDROXYLASE, PUTATIVE (AFU_ORTHOLOGUE AFUA_3G01460)-RELATED"/>
    <property type="match status" value="1"/>
</dbReference>
<evidence type="ECO:0000313" key="5">
    <source>
        <dbReference type="EMBL" id="KAJ4477473.1"/>
    </source>
</evidence>
<comment type="caution">
    <text evidence="5">The sequence shown here is derived from an EMBL/GenBank/DDBJ whole genome shotgun (WGS) entry which is preliminary data.</text>
</comment>
<dbReference type="SUPFAM" id="SSF54373">
    <property type="entry name" value="FAD-linked reductases, C-terminal domain"/>
    <property type="match status" value="1"/>
</dbReference>
<dbReference type="Proteomes" id="UP001150266">
    <property type="component" value="Unassembled WGS sequence"/>
</dbReference>
<evidence type="ECO:0000259" key="4">
    <source>
        <dbReference type="Pfam" id="PF01494"/>
    </source>
</evidence>
<keyword evidence="2" id="KW-0274">FAD</keyword>
<evidence type="ECO:0000313" key="6">
    <source>
        <dbReference type="Proteomes" id="UP001150266"/>
    </source>
</evidence>
<keyword evidence="6" id="KW-1185">Reference proteome</keyword>
<dbReference type="InterPro" id="IPR002938">
    <property type="entry name" value="FAD-bd"/>
</dbReference>
<dbReference type="SUPFAM" id="SSF51905">
    <property type="entry name" value="FAD/NAD(P)-binding domain"/>
    <property type="match status" value="1"/>
</dbReference>
<keyword evidence="3" id="KW-0560">Oxidoreductase</keyword>
<keyword evidence="1" id="KW-0285">Flavoprotein</keyword>
<protein>
    <recommendedName>
        <fullName evidence="4">FAD-binding domain-containing protein</fullName>
    </recommendedName>
</protein>
<proteinExistence type="predicted"/>
<dbReference type="GO" id="GO:0016491">
    <property type="term" value="F:oxidoreductase activity"/>
    <property type="evidence" value="ECO:0007669"/>
    <property type="project" value="UniProtKB-KW"/>
</dbReference>
<dbReference type="PRINTS" id="PR00420">
    <property type="entry name" value="RNGMNOXGNASE"/>
</dbReference>
<dbReference type="PANTHER" id="PTHR46720:SF3">
    <property type="entry name" value="FAD-BINDING DOMAIN-CONTAINING PROTEIN-RELATED"/>
    <property type="match status" value="1"/>
</dbReference>
<evidence type="ECO:0000256" key="2">
    <source>
        <dbReference type="ARBA" id="ARBA00022827"/>
    </source>
</evidence>
<dbReference type="InterPro" id="IPR051104">
    <property type="entry name" value="FAD_monoxygenase"/>
</dbReference>
<gene>
    <name evidence="5" type="ORF">J3R30DRAFT_3756022</name>
</gene>
<feature type="domain" description="FAD-binding" evidence="4">
    <location>
        <begin position="8"/>
        <end position="359"/>
    </location>
</feature>
<dbReference type="AlphaFoldDB" id="A0A9W9AA35"/>
<accession>A0A9W9AA35</accession>
<dbReference type="EMBL" id="JAOTPV010000010">
    <property type="protein sequence ID" value="KAJ4477473.1"/>
    <property type="molecule type" value="Genomic_DNA"/>
</dbReference>
<name>A0A9W9AA35_9AGAR</name>
<reference evidence="5" key="1">
    <citation type="submission" date="2022-08" db="EMBL/GenBank/DDBJ databases">
        <title>A Global Phylogenomic Analysis of the Shiitake Genus Lentinula.</title>
        <authorList>
            <consortium name="DOE Joint Genome Institute"/>
            <person name="Sierra-Patev S."/>
            <person name="Min B."/>
            <person name="Naranjo-Ortiz M."/>
            <person name="Looney B."/>
            <person name="Konkel Z."/>
            <person name="Slot J.C."/>
            <person name="Sakamoto Y."/>
            <person name="Steenwyk J.L."/>
            <person name="Rokas A."/>
            <person name="Carro J."/>
            <person name="Camarero S."/>
            <person name="Ferreira P."/>
            <person name="Molpeceres G."/>
            <person name="Ruiz-Duenas F.J."/>
            <person name="Serrano A."/>
            <person name="Henrissat B."/>
            <person name="Drula E."/>
            <person name="Hughes K.W."/>
            <person name="Mata J.L."/>
            <person name="Ishikawa N.K."/>
            <person name="Vargas-Isla R."/>
            <person name="Ushijima S."/>
            <person name="Smith C.A."/>
            <person name="Ahrendt S."/>
            <person name="Andreopoulos W."/>
            <person name="He G."/>
            <person name="Labutti K."/>
            <person name="Lipzen A."/>
            <person name="Ng V."/>
            <person name="Riley R."/>
            <person name="Sandor L."/>
            <person name="Barry K."/>
            <person name="Martinez A.T."/>
            <person name="Xiao Y."/>
            <person name="Gibbons J.G."/>
            <person name="Terashima K."/>
            <person name="Grigoriev I.V."/>
            <person name="Hibbett D.S."/>
        </authorList>
    </citation>
    <scope>NUCLEOTIDE SEQUENCE</scope>
    <source>
        <strain evidence="5">JLM2183</strain>
    </source>
</reference>